<reference evidence="1 2" key="1">
    <citation type="submission" date="2019-02" db="EMBL/GenBank/DDBJ databases">
        <title>Draft Genome Sequences of Six Type Strains of the Genus Massilia.</title>
        <authorList>
            <person name="Miess H."/>
            <person name="Frediansyhah A."/>
            <person name="Gross H."/>
        </authorList>
    </citation>
    <scope>NUCLEOTIDE SEQUENCE [LARGE SCALE GENOMIC DNA]</scope>
    <source>
        <strain evidence="1 2">DSM 17473</strain>
    </source>
</reference>
<evidence type="ECO:0008006" key="3">
    <source>
        <dbReference type="Google" id="ProtNLM"/>
    </source>
</evidence>
<dbReference type="Proteomes" id="UP000290637">
    <property type="component" value="Chromosome"/>
</dbReference>
<dbReference type="AlphaFoldDB" id="A0A4P6KZD1"/>
<dbReference type="KEGG" id="plue:EWM63_15825"/>
<name>A0A4P6KZD1_9BURK</name>
<dbReference type="RefSeq" id="WP_130187394.1">
    <property type="nucleotide sequence ID" value="NZ_CP035913.1"/>
</dbReference>
<accession>A0A4P6KZD1</accession>
<protein>
    <recommendedName>
        <fullName evidence="3">HEPN domain-containing protein</fullName>
    </recommendedName>
</protein>
<dbReference type="EMBL" id="CP035913">
    <property type="protein sequence ID" value="QBE64274.1"/>
    <property type="molecule type" value="Genomic_DNA"/>
</dbReference>
<sequence>MAKQTKTVDGSKYSPWQLLEAANAYYALSNVLTSELADTMAMAESIKPDLGDAAASATNRVLAVELYFKALFVGAELPVPLTHDLVTLFDTLPPDIREPIEQNYANVCADADPNLPWEVALYFQLGKAPKKMIVPKTNPSDGALKAFLERNRGGFVLTRYLFEQGTHDNVSHYRYEYRRLGILCRILCGMLEMWLQNPLPGYKRGFNF</sequence>
<keyword evidence="2" id="KW-1185">Reference proteome</keyword>
<proteinExistence type="predicted"/>
<dbReference type="OrthoDB" id="9837995at2"/>
<evidence type="ECO:0000313" key="1">
    <source>
        <dbReference type="EMBL" id="QBE64274.1"/>
    </source>
</evidence>
<evidence type="ECO:0000313" key="2">
    <source>
        <dbReference type="Proteomes" id="UP000290637"/>
    </source>
</evidence>
<gene>
    <name evidence="1" type="ORF">EWM63_15825</name>
</gene>
<organism evidence="1 2">
    <name type="scientific">Pseudoduganella lutea</name>
    <dbReference type="NCBI Taxonomy" id="321985"/>
    <lineage>
        <taxon>Bacteria</taxon>
        <taxon>Pseudomonadati</taxon>
        <taxon>Pseudomonadota</taxon>
        <taxon>Betaproteobacteria</taxon>
        <taxon>Burkholderiales</taxon>
        <taxon>Oxalobacteraceae</taxon>
        <taxon>Telluria group</taxon>
        <taxon>Pseudoduganella</taxon>
    </lineage>
</organism>